<dbReference type="Proteomes" id="UP000654452">
    <property type="component" value="Unassembled WGS sequence"/>
</dbReference>
<keyword evidence="8" id="KW-1185">Reference proteome</keyword>
<accession>A0ABS1HSN2</accession>
<dbReference type="Pfam" id="PF13442">
    <property type="entry name" value="Cytochrome_CBB3"/>
    <property type="match status" value="1"/>
</dbReference>
<proteinExistence type="predicted"/>
<keyword evidence="2 4" id="KW-0479">Metal-binding</keyword>
<organism evidence="7 8">
    <name type="scientific">Azospirillum aestuarii</name>
    <dbReference type="NCBI Taxonomy" id="2802052"/>
    <lineage>
        <taxon>Bacteria</taxon>
        <taxon>Pseudomonadati</taxon>
        <taxon>Pseudomonadota</taxon>
        <taxon>Alphaproteobacteria</taxon>
        <taxon>Rhodospirillales</taxon>
        <taxon>Azospirillaceae</taxon>
        <taxon>Azospirillum</taxon>
    </lineage>
</organism>
<keyword evidence="3 4" id="KW-0408">Iron</keyword>
<dbReference type="InterPro" id="IPR036909">
    <property type="entry name" value="Cyt_c-like_dom_sf"/>
</dbReference>
<feature type="domain" description="Cytochrome c" evidence="6">
    <location>
        <begin position="38"/>
        <end position="136"/>
    </location>
</feature>
<dbReference type="PANTHER" id="PTHR35008">
    <property type="entry name" value="BLL4482 PROTEIN-RELATED"/>
    <property type="match status" value="1"/>
</dbReference>
<evidence type="ECO:0000313" key="7">
    <source>
        <dbReference type="EMBL" id="MBK4717839.1"/>
    </source>
</evidence>
<evidence type="ECO:0000256" key="3">
    <source>
        <dbReference type="ARBA" id="ARBA00023004"/>
    </source>
</evidence>
<sequence>MKISVGLAMGAAITVAGTVAGVVLLTGPRAGADPTDAAQVAQGKAVYAEQCASCHGARLEGQPEWQSRKPDGRLPAPPHDASGHTWHHPDADLFKITNQGVVEFAPPGYESDMPAFGGVLSDAEIWAVLAFIKSSWPEEIRRRHAALGERAKK</sequence>
<reference evidence="7 8" key="1">
    <citation type="submission" date="2021-01" db="EMBL/GenBank/DDBJ databases">
        <title>Azospirillum sp. YIM DDC1 draft genome.</title>
        <authorList>
            <person name="Wang Y.-X."/>
        </authorList>
    </citation>
    <scope>NUCLEOTIDE SEQUENCE [LARGE SCALE GENOMIC DNA]</scope>
    <source>
        <strain evidence="7 8">YIM DDC1</strain>
    </source>
</reference>
<dbReference type="EMBL" id="JAEPIV010000001">
    <property type="protein sequence ID" value="MBK4717839.1"/>
    <property type="molecule type" value="Genomic_DNA"/>
</dbReference>
<feature type="region of interest" description="Disordered" evidence="5">
    <location>
        <begin position="59"/>
        <end position="88"/>
    </location>
</feature>
<dbReference type="Gene3D" id="1.10.760.10">
    <property type="entry name" value="Cytochrome c-like domain"/>
    <property type="match status" value="1"/>
</dbReference>
<dbReference type="InterPro" id="IPR051459">
    <property type="entry name" value="Cytochrome_c-type_DH"/>
</dbReference>
<evidence type="ECO:0000256" key="4">
    <source>
        <dbReference type="PROSITE-ProRule" id="PRU00433"/>
    </source>
</evidence>
<name>A0ABS1HSN2_9PROT</name>
<dbReference type="SUPFAM" id="SSF46626">
    <property type="entry name" value="Cytochrome c"/>
    <property type="match status" value="1"/>
</dbReference>
<dbReference type="InterPro" id="IPR009056">
    <property type="entry name" value="Cyt_c-like_dom"/>
</dbReference>
<keyword evidence="1 4" id="KW-0349">Heme</keyword>
<dbReference type="PANTHER" id="PTHR35008:SF4">
    <property type="entry name" value="BLL4482 PROTEIN"/>
    <property type="match status" value="1"/>
</dbReference>
<evidence type="ECO:0000259" key="6">
    <source>
        <dbReference type="PROSITE" id="PS51007"/>
    </source>
</evidence>
<evidence type="ECO:0000313" key="8">
    <source>
        <dbReference type="Proteomes" id="UP000654452"/>
    </source>
</evidence>
<evidence type="ECO:0000256" key="2">
    <source>
        <dbReference type="ARBA" id="ARBA00022723"/>
    </source>
</evidence>
<protein>
    <submittedName>
        <fullName evidence="7">C-type cytochrome</fullName>
    </submittedName>
</protein>
<evidence type="ECO:0000256" key="1">
    <source>
        <dbReference type="ARBA" id="ARBA00022617"/>
    </source>
</evidence>
<dbReference type="PROSITE" id="PS51007">
    <property type="entry name" value="CYTC"/>
    <property type="match status" value="1"/>
</dbReference>
<evidence type="ECO:0000256" key="5">
    <source>
        <dbReference type="SAM" id="MobiDB-lite"/>
    </source>
</evidence>
<gene>
    <name evidence="7" type="ORF">JJL56_03065</name>
</gene>
<comment type="caution">
    <text evidence="7">The sequence shown here is derived from an EMBL/GenBank/DDBJ whole genome shotgun (WGS) entry which is preliminary data.</text>
</comment>